<proteinExistence type="predicted"/>
<evidence type="ECO:0000313" key="2">
    <source>
        <dbReference type="RefSeq" id="XP_022756972.1"/>
    </source>
</evidence>
<dbReference type="Proteomes" id="UP000515121">
    <property type="component" value="Unplaced"/>
</dbReference>
<dbReference type="AlphaFoldDB" id="A0A6P5ZWT8"/>
<dbReference type="RefSeq" id="XP_022756972.1">
    <property type="nucleotide sequence ID" value="XM_022901237.1"/>
</dbReference>
<dbReference type="GeneID" id="111304575"/>
<name>A0A6P5ZWT8_DURZI</name>
<dbReference type="KEGG" id="dzi:111304575"/>
<dbReference type="PANTHER" id="PTHR33625:SF2">
    <property type="entry name" value="POST-SET DOMAIN-CONTAINING PROTEIN"/>
    <property type="match status" value="1"/>
</dbReference>
<evidence type="ECO:0000313" key="1">
    <source>
        <dbReference type="Proteomes" id="UP000515121"/>
    </source>
</evidence>
<accession>A0A6P5ZWT8</accession>
<reference evidence="2" key="1">
    <citation type="submission" date="2025-08" db="UniProtKB">
        <authorList>
            <consortium name="RefSeq"/>
        </authorList>
    </citation>
    <scope>IDENTIFICATION</scope>
    <source>
        <tissue evidence="2">Fruit stalk</tissue>
    </source>
</reference>
<dbReference type="OrthoDB" id="737041at2759"/>
<protein>
    <submittedName>
        <fullName evidence="2">Uncharacterized protein LOC111304575</fullName>
    </submittedName>
</protein>
<keyword evidence="1" id="KW-1185">Reference proteome</keyword>
<sequence>MGGGAMPIDLPKIQFNSSSAAVPSVSYSSSNNLNLPVPSNYAAPLRPSSAACSSSSSSQSEICKKLEAIDGKENKIVTGSFNNFILGPVPSEPEVENALAALQNFIHGISSSRPELKWLQPLLDSYDSRQLLSQGLGRVYDGFILLLTEPSVKMLVVSLSSDKAVWDAIMNNELVRKLCNLPHPAVENGRSWDSTTDADLGNDILQWILDMTKAKVTELMLKFQSLLNEVFKNRRTEKPNEETRDQLEEKIRSSLLLSIVILLIVIVARVQRV</sequence>
<organism evidence="1 2">
    <name type="scientific">Durio zibethinus</name>
    <name type="common">Durian</name>
    <dbReference type="NCBI Taxonomy" id="66656"/>
    <lineage>
        <taxon>Eukaryota</taxon>
        <taxon>Viridiplantae</taxon>
        <taxon>Streptophyta</taxon>
        <taxon>Embryophyta</taxon>
        <taxon>Tracheophyta</taxon>
        <taxon>Spermatophyta</taxon>
        <taxon>Magnoliopsida</taxon>
        <taxon>eudicotyledons</taxon>
        <taxon>Gunneridae</taxon>
        <taxon>Pentapetalae</taxon>
        <taxon>rosids</taxon>
        <taxon>malvids</taxon>
        <taxon>Malvales</taxon>
        <taxon>Malvaceae</taxon>
        <taxon>Helicteroideae</taxon>
        <taxon>Durio</taxon>
    </lineage>
</organism>
<gene>
    <name evidence="2" type="primary">LOC111304575</name>
</gene>
<dbReference type="PANTHER" id="PTHR33625">
    <property type="entry name" value="OS08G0179900 PROTEIN"/>
    <property type="match status" value="1"/>
</dbReference>